<feature type="region of interest" description="Disordered" evidence="1">
    <location>
        <begin position="1"/>
        <end position="27"/>
    </location>
</feature>
<feature type="non-terminal residue" evidence="2">
    <location>
        <position position="1"/>
    </location>
</feature>
<accession>A0A4Q2UVG6</accession>
<gene>
    <name evidence="2" type="ORF">BFJ63_vAg18832</name>
</gene>
<comment type="caution">
    <text evidence="2">The sequence shown here is derived from an EMBL/GenBank/DDBJ whole genome shotgun (WGS) entry which is preliminary data.</text>
</comment>
<reference evidence="2 3" key="1">
    <citation type="submission" date="2016-12" db="EMBL/GenBank/DDBJ databases">
        <title>Draft genome sequence of Fusarium oxysporum causing rot on Narcissus.</title>
        <authorList>
            <person name="Armitage A.D."/>
            <person name="Taylor A."/>
            <person name="Clarkson J.P."/>
            <person name="Harrison R.J."/>
            <person name="Jackson A.C."/>
        </authorList>
    </citation>
    <scope>NUCLEOTIDE SEQUENCE [LARGE SCALE GENOMIC DNA]</scope>
    <source>
        <strain evidence="2 3">N139</strain>
    </source>
</reference>
<proteinExistence type="predicted"/>
<sequence length="123" mass="12676">PRGGVGRQAVCPRAAPPGADPGGRPVAAGDAQTVYSLRARQVCRAPNECALPAAAAYRRGRRHLPAQACRVLGRMAGVGACGAAGTVRDAFKTSQLIQLSVSVLTANEKIKFATIVDVKPEDA</sequence>
<protein>
    <submittedName>
        <fullName evidence="2">Uncharacterized protein</fullName>
    </submittedName>
</protein>
<dbReference type="EMBL" id="MQTW01001257">
    <property type="protein sequence ID" value="RYC78291.1"/>
    <property type="molecule type" value="Genomic_DNA"/>
</dbReference>
<dbReference type="Proteomes" id="UP000290540">
    <property type="component" value="Unassembled WGS sequence"/>
</dbReference>
<dbReference type="AlphaFoldDB" id="A0A4Q2UVG6"/>
<evidence type="ECO:0000256" key="1">
    <source>
        <dbReference type="SAM" id="MobiDB-lite"/>
    </source>
</evidence>
<evidence type="ECO:0000313" key="3">
    <source>
        <dbReference type="Proteomes" id="UP000290540"/>
    </source>
</evidence>
<name>A0A4Q2UVG6_FUSOX</name>
<evidence type="ECO:0000313" key="2">
    <source>
        <dbReference type="EMBL" id="RYC78291.1"/>
    </source>
</evidence>
<organism evidence="2 3">
    <name type="scientific">Fusarium oxysporum f. sp. narcissi</name>
    <dbReference type="NCBI Taxonomy" id="451672"/>
    <lineage>
        <taxon>Eukaryota</taxon>
        <taxon>Fungi</taxon>
        <taxon>Dikarya</taxon>
        <taxon>Ascomycota</taxon>
        <taxon>Pezizomycotina</taxon>
        <taxon>Sordariomycetes</taxon>
        <taxon>Hypocreomycetidae</taxon>
        <taxon>Hypocreales</taxon>
        <taxon>Nectriaceae</taxon>
        <taxon>Fusarium</taxon>
        <taxon>Fusarium oxysporum species complex</taxon>
    </lineage>
</organism>